<evidence type="ECO:0000313" key="3">
    <source>
        <dbReference type="Proteomes" id="UP000223828"/>
    </source>
</evidence>
<keyword evidence="4" id="KW-1185">Reference proteome</keyword>
<reference evidence="3" key="2">
    <citation type="submission" date="2017-10" db="EMBL/GenBank/DDBJ databases">
        <title>Staphylococcus edaphicus sp. nov., isolated in Antarctica, harbouring mecC gene and genomic islands essential in adaptation to extreme environment.</title>
        <authorList>
            <person name="Pantucek R."/>
            <person name="Sedlacek I."/>
            <person name="Indrakova A."/>
            <person name="Vrbovska V."/>
            <person name="Maslanova I."/>
            <person name="Kovarovic V."/>
            <person name="Svec P."/>
            <person name="Kralova S."/>
            <person name="Kristofova L."/>
            <person name="Keklakova J."/>
            <person name="Petras P."/>
            <person name="Doskar J."/>
        </authorList>
    </citation>
    <scope>NUCLEOTIDE SEQUENCE [LARGE SCALE GENOMIC DNA]</scope>
    <source>
        <strain evidence="3">CCM 5085</strain>
    </source>
</reference>
<dbReference type="Proteomes" id="UP001056588">
    <property type="component" value="Chromosome"/>
</dbReference>
<dbReference type="InterPro" id="IPR036166">
    <property type="entry name" value="YxeA-like_sf"/>
</dbReference>
<dbReference type="AlphaFoldDB" id="A0A2C6WJ83"/>
<dbReference type="PANTHER" id="PTHR36433">
    <property type="entry name" value="HYPOTHETICAL CYTOSOLIC PROTEIN"/>
    <property type="match status" value="1"/>
</dbReference>
<protein>
    <submittedName>
        <fullName evidence="2">YxeA family protein</fullName>
    </submittedName>
</protein>
<dbReference type="NCBIfam" id="TIGR01655">
    <property type="entry name" value="yxeA_fam"/>
    <property type="match status" value="1"/>
</dbReference>
<reference evidence="1" key="3">
    <citation type="submission" date="2017-10" db="EMBL/GenBank/DDBJ databases">
        <authorList>
            <person name="Vrbovska V."/>
            <person name="Kovarovic V."/>
            <person name="Indrakova A."/>
        </authorList>
    </citation>
    <scope>NUCLEOTIDE SEQUENCE</scope>
    <source>
        <strain evidence="1">CCM 8730</strain>
    </source>
</reference>
<dbReference type="Proteomes" id="UP000223828">
    <property type="component" value="Unassembled WGS sequence"/>
</dbReference>
<dbReference type="Gene3D" id="2.40.50.480">
    <property type="match status" value="1"/>
</dbReference>
<evidence type="ECO:0000313" key="2">
    <source>
        <dbReference type="EMBL" id="UQW80531.1"/>
    </source>
</evidence>
<evidence type="ECO:0000313" key="4">
    <source>
        <dbReference type="Proteomes" id="UP001056588"/>
    </source>
</evidence>
<accession>A0A2C6WJ83</accession>
<name>A0A2C6WJ83_9STAP</name>
<reference evidence="2" key="4">
    <citation type="submission" date="2022-03" db="EMBL/GenBank/DDBJ databases">
        <title>Complete Genome Sequence of Staphylococcus edaphicus strain CCM 8731.</title>
        <authorList>
            <person name="Rimmer C.O."/>
            <person name="Thomas J.C."/>
        </authorList>
    </citation>
    <scope>NUCLEOTIDE SEQUENCE</scope>
    <source>
        <strain evidence="2">CCM 8731</strain>
    </source>
</reference>
<organism evidence="1 3">
    <name type="scientific">Staphylococcus edaphicus</name>
    <dbReference type="NCBI Taxonomy" id="1955013"/>
    <lineage>
        <taxon>Bacteria</taxon>
        <taxon>Bacillati</taxon>
        <taxon>Bacillota</taxon>
        <taxon>Bacilli</taxon>
        <taxon>Bacillales</taxon>
        <taxon>Staphylococcaceae</taxon>
        <taxon>Staphylococcus</taxon>
    </lineage>
</organism>
<proteinExistence type="predicted"/>
<dbReference type="InterPro" id="IPR006542">
    <property type="entry name" value="DUF1093"/>
</dbReference>
<reference evidence="1" key="1">
    <citation type="journal article" date="2017" name="Appl. Environ. Microbiol.">
        <title>Staphylococcus edaphicus sp. nov., isolated in Antarctica, harbours mecC gene and genomic islands with suspected role in adaptation to extreme environment.</title>
        <authorList>
            <person name="Pantucek R."/>
            <person name="Sedlacek I."/>
            <person name="Indrakova A."/>
            <person name="Vrbovska V."/>
            <person name="Maslanova I."/>
            <person name="Kovarovic V."/>
            <person name="Svec P."/>
            <person name="Kralova S."/>
            <person name="Kristofova L."/>
            <person name="Keklakova J."/>
            <person name="Petras P."/>
            <person name="Doskar J."/>
        </authorList>
    </citation>
    <scope>NUCLEOTIDE SEQUENCE</scope>
    <source>
        <strain evidence="1">CCM 8730</strain>
    </source>
</reference>
<dbReference type="SUPFAM" id="SSF159121">
    <property type="entry name" value="BC4932-like"/>
    <property type="match status" value="1"/>
</dbReference>
<gene>
    <name evidence="1" type="ORF">BTJ66_09760</name>
    <name evidence="2" type="ORF">MNY58_07930</name>
</gene>
<dbReference type="PANTHER" id="PTHR36433:SF2">
    <property type="entry name" value="YXEA FAMILY PROTEIN"/>
    <property type="match status" value="1"/>
</dbReference>
<dbReference type="EMBL" id="CP093217">
    <property type="protein sequence ID" value="UQW80531.1"/>
    <property type="molecule type" value="Genomic_DNA"/>
</dbReference>
<dbReference type="EMBL" id="MRZN01000016">
    <property type="protein sequence ID" value="PHK49160.1"/>
    <property type="molecule type" value="Genomic_DNA"/>
</dbReference>
<dbReference type="RefSeq" id="WP_099090777.1">
    <property type="nucleotide sequence ID" value="NZ_CP093217.1"/>
</dbReference>
<sequence>MKKFIITLICFCLTVILGLIALSIYTTKSSHSDNEALQLMDQLNPLTKEKDAYIITKRKPDQLLEHNRVEYTQDAVDENGNVIKLTITAVEKLQPNRYLRVPHKGKHVETFEEVSEKQVPSETLKKLHTLD</sequence>
<dbReference type="OrthoDB" id="2199916at2"/>
<evidence type="ECO:0000313" key="1">
    <source>
        <dbReference type="EMBL" id="PHK49160.1"/>
    </source>
</evidence>
<dbReference type="Pfam" id="PF06486">
    <property type="entry name" value="DUF1093"/>
    <property type="match status" value="1"/>
</dbReference>